<name>A0A4S3JWX1_9EURO</name>
<dbReference type="FunFam" id="3.60.10.10:FF:000101">
    <property type="entry name" value="Endonuclease/exonuclease/phosphatase family protein"/>
    <property type="match status" value="1"/>
</dbReference>
<dbReference type="GeneID" id="54326738"/>
<dbReference type="Pfam" id="PF03372">
    <property type="entry name" value="Exo_endo_phos"/>
    <property type="match status" value="1"/>
</dbReference>
<gene>
    <name evidence="2" type="ORF">ATNIH1004_004036</name>
    <name evidence="3" type="ORF">EYZ11_000580</name>
</gene>
<dbReference type="AlphaFoldDB" id="A0A4S3JWX1"/>
<dbReference type="Proteomes" id="UP000308092">
    <property type="component" value="Unassembled WGS sequence"/>
</dbReference>
<accession>A0A4S3JWX1</accession>
<sequence>MRVSTGLPLRILTHNIRYATNSPFKGERPWAERKQPLLNELLFNTRHQDAFICLQEVLHNQILDIHSGLNAKQSTTPTTAADPTWAYIGVGRDDGKQAGEYSPIFYQPSVWQLQHWKTVWLSKTPDRPSKDWDAASIRIVTIGMFRHYVSRQTILALNTHLDDQGSRSRYEAAHIILRKIQEYRTGMYGKSISGIFLCGDFNSEEHQEAYKVLTAPESGLADAGKLIDPAEHYGNQITWTGFGYEKEGPSRIDYILLDLESDKVLSNGGQPWKVEGYATLANRFDDGVFNSDHRAVISDVRLYS</sequence>
<evidence type="ECO:0000313" key="5">
    <source>
        <dbReference type="Proteomes" id="UP000324241"/>
    </source>
</evidence>
<dbReference type="InterPro" id="IPR050410">
    <property type="entry name" value="CCR4/nocturin_mRNA_transcr"/>
</dbReference>
<dbReference type="CDD" id="cd09083">
    <property type="entry name" value="EEP-1"/>
    <property type="match status" value="1"/>
</dbReference>
<feature type="domain" description="Endonuclease/exonuclease/phosphatase" evidence="1">
    <location>
        <begin position="13"/>
        <end position="258"/>
    </location>
</feature>
<dbReference type="OrthoDB" id="276515at2759"/>
<dbReference type="SUPFAM" id="SSF56219">
    <property type="entry name" value="DNase I-like"/>
    <property type="match status" value="1"/>
</dbReference>
<reference evidence="3 4" key="1">
    <citation type="submission" date="2019-03" db="EMBL/GenBank/DDBJ databases">
        <title>The genome sequence of a newly discovered highly antifungal drug resistant Aspergillus species, Aspergillus tanneri NIH 1004.</title>
        <authorList>
            <person name="Mounaud S."/>
            <person name="Singh I."/>
            <person name="Joardar V."/>
            <person name="Pakala S."/>
            <person name="Pakala S."/>
            <person name="Venepally P."/>
            <person name="Hoover J."/>
            <person name="Nierman W."/>
            <person name="Chung J."/>
            <person name="Losada L."/>
        </authorList>
    </citation>
    <scope>NUCLEOTIDE SEQUENCE [LARGE SCALE GENOMIC DNA]</scope>
    <source>
        <strain evidence="3 4">NIH1004</strain>
    </source>
</reference>
<comment type="caution">
    <text evidence="3">The sequence shown here is derived from an EMBL/GenBank/DDBJ whole genome shotgun (WGS) entry which is preliminary data.</text>
</comment>
<evidence type="ECO:0000313" key="2">
    <source>
        <dbReference type="EMBL" id="KAA8648153.1"/>
    </source>
</evidence>
<dbReference type="EMBL" id="QUQM01000003">
    <property type="protein sequence ID" value="KAA8648153.1"/>
    <property type="molecule type" value="Genomic_DNA"/>
</dbReference>
<dbReference type="InterPro" id="IPR036691">
    <property type="entry name" value="Endo/exonu/phosph_ase_sf"/>
</dbReference>
<dbReference type="PANTHER" id="PTHR12121:SF36">
    <property type="entry name" value="ENDONUCLEASE_EXONUCLEASE_PHOSPHATASE DOMAIN-CONTAINING PROTEIN"/>
    <property type="match status" value="1"/>
</dbReference>
<evidence type="ECO:0000259" key="1">
    <source>
        <dbReference type="Pfam" id="PF03372"/>
    </source>
</evidence>
<evidence type="ECO:0000313" key="4">
    <source>
        <dbReference type="Proteomes" id="UP000308092"/>
    </source>
</evidence>
<dbReference type="PANTHER" id="PTHR12121">
    <property type="entry name" value="CARBON CATABOLITE REPRESSOR PROTEIN 4"/>
    <property type="match status" value="1"/>
</dbReference>
<dbReference type="RefSeq" id="XP_033427514.1">
    <property type="nucleotide sequence ID" value="XM_033568708.1"/>
</dbReference>
<dbReference type="EMBL" id="SOSA01000008">
    <property type="protein sequence ID" value="THD00002.1"/>
    <property type="molecule type" value="Genomic_DNA"/>
</dbReference>
<dbReference type="Gene3D" id="3.60.10.10">
    <property type="entry name" value="Endonuclease/exonuclease/phosphatase"/>
    <property type="match status" value="1"/>
</dbReference>
<dbReference type="GO" id="GO:0000175">
    <property type="term" value="F:3'-5'-RNA exonuclease activity"/>
    <property type="evidence" value="ECO:0007669"/>
    <property type="project" value="TreeGrafter"/>
</dbReference>
<keyword evidence="4" id="KW-1185">Reference proteome</keyword>
<organism evidence="3 4">
    <name type="scientific">Aspergillus tanneri</name>
    <dbReference type="NCBI Taxonomy" id="1220188"/>
    <lineage>
        <taxon>Eukaryota</taxon>
        <taxon>Fungi</taxon>
        <taxon>Dikarya</taxon>
        <taxon>Ascomycota</taxon>
        <taxon>Pezizomycotina</taxon>
        <taxon>Eurotiomycetes</taxon>
        <taxon>Eurotiomycetidae</taxon>
        <taxon>Eurotiales</taxon>
        <taxon>Aspergillaceae</taxon>
        <taxon>Aspergillus</taxon>
        <taxon>Aspergillus subgen. Circumdati</taxon>
    </lineage>
</organism>
<dbReference type="InterPro" id="IPR005135">
    <property type="entry name" value="Endo/exonuclease/phosphatase"/>
</dbReference>
<evidence type="ECO:0000313" key="3">
    <source>
        <dbReference type="EMBL" id="THD00002.1"/>
    </source>
</evidence>
<dbReference type="Proteomes" id="UP000324241">
    <property type="component" value="Unassembled WGS sequence"/>
</dbReference>
<dbReference type="VEuPathDB" id="FungiDB:EYZ11_000580"/>
<reference evidence="2 5" key="2">
    <citation type="submission" date="2019-08" db="EMBL/GenBank/DDBJ databases">
        <title>The genome sequence of a newly discovered highly antifungal drug resistant Aspergillus species, Aspergillus tanneri NIH 1004.</title>
        <authorList>
            <person name="Mounaud S."/>
            <person name="Singh I."/>
            <person name="Joardar V."/>
            <person name="Pakala S."/>
            <person name="Pakala S."/>
            <person name="Venepally P."/>
            <person name="Chung J.K."/>
            <person name="Losada L."/>
            <person name="Nierman W.C."/>
        </authorList>
    </citation>
    <scope>NUCLEOTIDE SEQUENCE [LARGE SCALE GENOMIC DNA]</scope>
    <source>
        <strain evidence="2 5">NIH1004</strain>
    </source>
</reference>
<proteinExistence type="predicted"/>
<protein>
    <recommendedName>
        <fullName evidence="1">Endonuclease/exonuclease/phosphatase domain-containing protein</fullName>
    </recommendedName>
</protein>